<dbReference type="Gene3D" id="1.20.1250.20">
    <property type="entry name" value="MFS general substrate transporter like domains"/>
    <property type="match status" value="1"/>
</dbReference>
<feature type="transmembrane region" description="Helical" evidence="7">
    <location>
        <begin position="329"/>
        <end position="357"/>
    </location>
</feature>
<dbReference type="GO" id="GO:0016020">
    <property type="term" value="C:membrane"/>
    <property type="evidence" value="ECO:0007669"/>
    <property type="project" value="UniProtKB-SubCell"/>
</dbReference>
<keyword evidence="4 7" id="KW-0812">Transmembrane</keyword>
<feature type="transmembrane region" description="Helical" evidence="7">
    <location>
        <begin position="188"/>
        <end position="208"/>
    </location>
</feature>
<evidence type="ECO:0000256" key="3">
    <source>
        <dbReference type="ARBA" id="ARBA00022448"/>
    </source>
</evidence>
<sequence length="468" mass="51477">MGFKPFLGLRGNALIRAAVWLIVCPTFTCYGYNMSVAGGLLTLDTFNTQFPRMDTIHTEGALKHENSNIQGTVIALYTVGGIFGALSCVFLGDMLGRKKVIFWTNLIFVIGAILMATSFNFAQFIVARIIIGLGIGGYTATVPVWQSEISPAHKRGSNVVTDGIFVGAGVTLALWVDFGFFFVKENSVSWRFPLAFPIVLSIIAMAFIPMMPESPRWLIKTNQLDRARHVLSALLDVEPESDIITDTIRDVEATLARLFHRAYLAATGQMFQQMCGVNMITYYALTIFQENLGLDPVKARVVAAAMGLMQPFGGFLAYTTIDRLGRRPLMLWCAGAMAVCMAFIFTAGYSGLTFLYAAEMAPLQVRAAVSAVSTATVWAFNFLLAEITPIGFATIGWKYYIVFAVVNAAIVPSVYFFFPETKGRSLEEIDEIFAQSKNIFDPPRVARRMQIIQADQTDSEEGARAASM</sequence>
<evidence type="ECO:0000313" key="9">
    <source>
        <dbReference type="EMBL" id="KAJ5239283.1"/>
    </source>
</evidence>
<dbReference type="RefSeq" id="XP_058332202.1">
    <property type="nucleotide sequence ID" value="XM_058473199.1"/>
</dbReference>
<dbReference type="InterPro" id="IPR003663">
    <property type="entry name" value="Sugar/inositol_transpt"/>
</dbReference>
<dbReference type="PROSITE" id="PS50850">
    <property type="entry name" value="MFS"/>
    <property type="match status" value="1"/>
</dbReference>
<dbReference type="InterPro" id="IPR005828">
    <property type="entry name" value="MFS_sugar_transport-like"/>
</dbReference>
<dbReference type="GeneID" id="83200502"/>
<feature type="transmembrane region" description="Helical" evidence="7">
    <location>
        <begin position="125"/>
        <end position="145"/>
    </location>
</feature>
<evidence type="ECO:0000256" key="1">
    <source>
        <dbReference type="ARBA" id="ARBA00004141"/>
    </source>
</evidence>
<feature type="transmembrane region" description="Helical" evidence="7">
    <location>
        <begin position="297"/>
        <end position="317"/>
    </location>
</feature>
<reference evidence="9" key="2">
    <citation type="journal article" date="2023" name="IMA Fungus">
        <title>Comparative genomic study of the Penicillium genus elucidates a diverse pangenome and 15 lateral gene transfer events.</title>
        <authorList>
            <person name="Petersen C."/>
            <person name="Sorensen T."/>
            <person name="Nielsen M.R."/>
            <person name="Sondergaard T.E."/>
            <person name="Sorensen J.L."/>
            <person name="Fitzpatrick D.A."/>
            <person name="Frisvad J.C."/>
            <person name="Nielsen K.L."/>
        </authorList>
    </citation>
    <scope>NUCLEOTIDE SEQUENCE</scope>
    <source>
        <strain evidence="9">IBT 19713</strain>
    </source>
</reference>
<feature type="domain" description="Major facilitator superfamily (MFS) profile" evidence="8">
    <location>
        <begin position="19"/>
        <end position="468"/>
    </location>
</feature>
<dbReference type="InterPro" id="IPR036259">
    <property type="entry name" value="MFS_trans_sf"/>
</dbReference>
<evidence type="ECO:0000256" key="2">
    <source>
        <dbReference type="ARBA" id="ARBA00010992"/>
    </source>
</evidence>
<evidence type="ECO:0000256" key="6">
    <source>
        <dbReference type="ARBA" id="ARBA00023136"/>
    </source>
</evidence>
<keyword evidence="10" id="KW-1185">Reference proteome</keyword>
<comment type="caution">
    <text evidence="9">The sequence shown here is derived from an EMBL/GenBank/DDBJ whole genome shotgun (WGS) entry which is preliminary data.</text>
</comment>
<dbReference type="SUPFAM" id="SSF103473">
    <property type="entry name" value="MFS general substrate transporter"/>
    <property type="match status" value="1"/>
</dbReference>
<keyword evidence="3" id="KW-0813">Transport</keyword>
<name>A0A9W9P7F1_9EURO</name>
<feature type="transmembrane region" description="Helical" evidence="7">
    <location>
        <begin position="12"/>
        <end position="33"/>
    </location>
</feature>
<feature type="transmembrane region" description="Helical" evidence="7">
    <location>
        <begin position="157"/>
        <end position="176"/>
    </location>
</feature>
<proteinExistence type="inferred from homology"/>
<dbReference type="InterPro" id="IPR020846">
    <property type="entry name" value="MFS_dom"/>
</dbReference>
<evidence type="ECO:0000256" key="7">
    <source>
        <dbReference type="SAM" id="Phobius"/>
    </source>
</evidence>
<comment type="subcellular location">
    <subcellularLocation>
        <location evidence="1">Membrane</location>
        <topology evidence="1">Multi-pass membrane protein</topology>
    </subcellularLocation>
</comment>
<organism evidence="9 10">
    <name type="scientific">Penicillium chermesinum</name>
    <dbReference type="NCBI Taxonomy" id="63820"/>
    <lineage>
        <taxon>Eukaryota</taxon>
        <taxon>Fungi</taxon>
        <taxon>Dikarya</taxon>
        <taxon>Ascomycota</taxon>
        <taxon>Pezizomycotina</taxon>
        <taxon>Eurotiomycetes</taxon>
        <taxon>Eurotiomycetidae</taxon>
        <taxon>Eurotiales</taxon>
        <taxon>Aspergillaceae</taxon>
        <taxon>Penicillium</taxon>
    </lineage>
</organism>
<protein>
    <recommendedName>
        <fullName evidence="8">Major facilitator superfamily (MFS) profile domain-containing protein</fullName>
    </recommendedName>
</protein>
<keyword evidence="5 7" id="KW-1133">Transmembrane helix</keyword>
<reference evidence="9" key="1">
    <citation type="submission" date="2022-11" db="EMBL/GenBank/DDBJ databases">
        <authorList>
            <person name="Petersen C."/>
        </authorList>
    </citation>
    <scope>NUCLEOTIDE SEQUENCE</scope>
    <source>
        <strain evidence="9">IBT 19713</strain>
    </source>
</reference>
<evidence type="ECO:0000259" key="8">
    <source>
        <dbReference type="PROSITE" id="PS50850"/>
    </source>
</evidence>
<dbReference type="PANTHER" id="PTHR48022:SF45">
    <property type="entry name" value="MAJOR FACILITATOR SUPERFAMILY (MFS) PROFILE DOMAIN-CONTAINING PROTEIN-RELATED"/>
    <property type="match status" value="1"/>
</dbReference>
<evidence type="ECO:0000313" key="10">
    <source>
        <dbReference type="Proteomes" id="UP001150941"/>
    </source>
</evidence>
<comment type="similarity">
    <text evidence="2">Belongs to the major facilitator superfamily. Sugar transporter (TC 2.A.1.1) family.</text>
</comment>
<accession>A0A9W9P7F1</accession>
<dbReference type="OrthoDB" id="6612291at2759"/>
<feature type="transmembrane region" description="Helical" evidence="7">
    <location>
        <begin position="363"/>
        <end position="385"/>
    </location>
</feature>
<keyword evidence="6 7" id="KW-0472">Membrane</keyword>
<feature type="transmembrane region" description="Helical" evidence="7">
    <location>
        <begin position="397"/>
        <end position="418"/>
    </location>
</feature>
<dbReference type="Proteomes" id="UP001150941">
    <property type="component" value="Unassembled WGS sequence"/>
</dbReference>
<evidence type="ECO:0000256" key="4">
    <source>
        <dbReference type="ARBA" id="ARBA00022692"/>
    </source>
</evidence>
<dbReference type="PANTHER" id="PTHR48022">
    <property type="entry name" value="PLASTIDIC GLUCOSE TRANSPORTER 4"/>
    <property type="match status" value="1"/>
</dbReference>
<dbReference type="AlphaFoldDB" id="A0A9W9P7F1"/>
<feature type="transmembrane region" description="Helical" evidence="7">
    <location>
        <begin position="100"/>
        <end position="119"/>
    </location>
</feature>
<dbReference type="GO" id="GO:0005351">
    <property type="term" value="F:carbohydrate:proton symporter activity"/>
    <property type="evidence" value="ECO:0007669"/>
    <property type="project" value="TreeGrafter"/>
</dbReference>
<dbReference type="InterPro" id="IPR050360">
    <property type="entry name" value="MFS_Sugar_Transporters"/>
</dbReference>
<dbReference type="Pfam" id="PF00083">
    <property type="entry name" value="Sugar_tr"/>
    <property type="match status" value="1"/>
</dbReference>
<dbReference type="EMBL" id="JAPQKS010000003">
    <property type="protein sequence ID" value="KAJ5239283.1"/>
    <property type="molecule type" value="Genomic_DNA"/>
</dbReference>
<evidence type="ECO:0000256" key="5">
    <source>
        <dbReference type="ARBA" id="ARBA00022989"/>
    </source>
</evidence>
<gene>
    <name evidence="9" type="ORF">N7468_003902</name>
</gene>
<feature type="transmembrane region" description="Helical" evidence="7">
    <location>
        <begin position="74"/>
        <end position="93"/>
    </location>
</feature>
<dbReference type="PRINTS" id="PR00171">
    <property type="entry name" value="SUGRTRNSPORT"/>
</dbReference>